<sequence>MPPPPDAAQQLAARVLAECGGDEELARLALARLVLAASRGMSAGFLRLGQSSK</sequence>
<reference evidence="1 2" key="1">
    <citation type="submission" date="2023-07" db="EMBL/GenBank/DDBJ databases">
        <title>Genomic Encyclopedia of Type Strains, Phase IV (KMG-IV): sequencing the most valuable type-strain genomes for metagenomic binning, comparative biology and taxonomic classification.</title>
        <authorList>
            <person name="Goeker M."/>
        </authorList>
    </citation>
    <scope>NUCLEOTIDE SEQUENCE [LARGE SCALE GENOMIC DNA]</scope>
    <source>
        <strain evidence="1 2">DSM 19922</strain>
    </source>
</reference>
<proteinExistence type="predicted"/>
<comment type="caution">
    <text evidence="1">The sequence shown here is derived from an EMBL/GenBank/DDBJ whole genome shotgun (WGS) entry which is preliminary data.</text>
</comment>
<gene>
    <name evidence="1" type="ORF">QO018_000614</name>
</gene>
<evidence type="ECO:0000313" key="2">
    <source>
        <dbReference type="Proteomes" id="UP001244552"/>
    </source>
</evidence>
<keyword evidence="2" id="KW-1185">Reference proteome</keyword>
<dbReference type="Proteomes" id="UP001244552">
    <property type="component" value="Unassembled WGS sequence"/>
</dbReference>
<accession>A0ABU0MEB2</accession>
<protein>
    <submittedName>
        <fullName evidence="1">Uncharacterized protein</fullName>
    </submittedName>
</protein>
<name>A0ABU0MEB2_9PROT</name>
<evidence type="ECO:0000313" key="1">
    <source>
        <dbReference type="EMBL" id="MDQ0531778.1"/>
    </source>
</evidence>
<dbReference type="EMBL" id="JAUSVU010000002">
    <property type="protein sequence ID" value="MDQ0531778.1"/>
    <property type="molecule type" value="Genomic_DNA"/>
</dbReference>
<dbReference type="RefSeq" id="WP_209978667.1">
    <property type="nucleotide sequence ID" value="NZ_JAGINO010000002.1"/>
</dbReference>
<organism evidence="1 2">
    <name type="scientific">Azospirillum picis</name>
    <dbReference type="NCBI Taxonomy" id="488438"/>
    <lineage>
        <taxon>Bacteria</taxon>
        <taxon>Pseudomonadati</taxon>
        <taxon>Pseudomonadota</taxon>
        <taxon>Alphaproteobacteria</taxon>
        <taxon>Rhodospirillales</taxon>
        <taxon>Azospirillaceae</taxon>
        <taxon>Azospirillum</taxon>
    </lineage>
</organism>